<evidence type="ECO:0000256" key="8">
    <source>
        <dbReference type="ARBA" id="ARBA00022833"/>
    </source>
</evidence>
<dbReference type="InterPro" id="IPR011011">
    <property type="entry name" value="Znf_FYVE_PHD"/>
</dbReference>
<dbReference type="SUPFAM" id="SSF52540">
    <property type="entry name" value="P-loop containing nucleoside triphosphate hydrolases"/>
    <property type="match status" value="1"/>
</dbReference>
<keyword evidence="5" id="KW-0677">Repeat</keyword>
<dbReference type="FunFam" id="3.40.50.300:FF:000199">
    <property type="entry name" value="Origin recognition complex subunit 1"/>
    <property type="match status" value="1"/>
</dbReference>
<dbReference type="GO" id="GO:0005664">
    <property type="term" value="C:nuclear origin of replication recognition complex"/>
    <property type="evidence" value="ECO:0007669"/>
    <property type="project" value="TreeGrafter"/>
</dbReference>
<dbReference type="PRINTS" id="PR00930">
    <property type="entry name" value="HIGHMOBLTYIY"/>
</dbReference>
<comment type="subcellular location">
    <subcellularLocation>
        <location evidence="1 14">Nucleus</location>
    </subcellularLocation>
</comment>
<reference evidence="18 19" key="1">
    <citation type="submission" date="2018-07" db="EMBL/GenBank/DDBJ databases">
        <title>The complete nuclear genome of the prasinophyte Chloropicon primus (CCMP1205).</title>
        <authorList>
            <person name="Pombert J.-F."/>
            <person name="Otis C."/>
            <person name="Turmel M."/>
            <person name="Lemieux C."/>
        </authorList>
    </citation>
    <scope>NUCLEOTIDE SEQUENCE [LARGE SCALE GENOMIC DNA]</scope>
    <source>
        <strain evidence="18 19">CCMP1205</strain>
    </source>
</reference>
<dbReference type="InterPro" id="IPR017956">
    <property type="entry name" value="AT_hook_DNA-bd_motif"/>
</dbReference>
<dbReference type="GO" id="GO:0006270">
    <property type="term" value="P:DNA replication initiation"/>
    <property type="evidence" value="ECO:0007669"/>
    <property type="project" value="TreeGrafter"/>
</dbReference>
<protein>
    <recommendedName>
        <fullName evidence="14">Origin recognition complex subunit 1</fullName>
    </recommendedName>
</protein>
<evidence type="ECO:0000256" key="11">
    <source>
        <dbReference type="ARBA" id="ARBA00023125"/>
    </source>
</evidence>
<dbReference type="CDD" id="cd00009">
    <property type="entry name" value="AAA"/>
    <property type="match status" value="1"/>
</dbReference>
<keyword evidence="19" id="KW-1185">Reference proteome</keyword>
<dbReference type="PANTHER" id="PTHR10763:SF23">
    <property type="entry name" value="ORIGIN RECOGNITION COMPLEX SUBUNIT 1"/>
    <property type="match status" value="1"/>
</dbReference>
<accession>A0A5B8MX68</accession>
<feature type="domain" description="PHD-type" evidence="16">
    <location>
        <begin position="261"/>
        <end position="313"/>
    </location>
</feature>
<comment type="similarity">
    <text evidence="2 14">Belongs to the ORC1 family.</text>
</comment>
<evidence type="ECO:0000256" key="5">
    <source>
        <dbReference type="ARBA" id="ARBA00022737"/>
    </source>
</evidence>
<keyword evidence="9 14" id="KW-0067">ATP-binding</keyword>
<evidence type="ECO:0000256" key="7">
    <source>
        <dbReference type="ARBA" id="ARBA00022771"/>
    </source>
</evidence>
<evidence type="ECO:0000256" key="9">
    <source>
        <dbReference type="ARBA" id="ARBA00022840"/>
    </source>
</evidence>
<dbReference type="Pfam" id="PF17872">
    <property type="entry name" value="AAA_lid_10"/>
    <property type="match status" value="1"/>
</dbReference>
<evidence type="ECO:0000256" key="1">
    <source>
        <dbReference type="ARBA" id="ARBA00004123"/>
    </source>
</evidence>
<gene>
    <name evidence="18" type="ORF">A3770_12p65680</name>
</gene>
<evidence type="ECO:0000256" key="15">
    <source>
        <dbReference type="SAM" id="MobiDB-lite"/>
    </source>
</evidence>
<keyword evidence="11 14" id="KW-0238">DNA-binding</keyword>
<keyword evidence="8" id="KW-0862">Zinc</keyword>
<feature type="domain" description="BAH" evidence="17">
    <location>
        <begin position="315"/>
        <end position="449"/>
    </location>
</feature>
<dbReference type="PRINTS" id="PR00929">
    <property type="entry name" value="ATHOOK"/>
</dbReference>
<keyword evidence="10" id="KW-0460">Magnesium</keyword>
<evidence type="ECO:0000256" key="6">
    <source>
        <dbReference type="ARBA" id="ARBA00022741"/>
    </source>
</evidence>
<dbReference type="Pfam" id="PF00628">
    <property type="entry name" value="PHD"/>
    <property type="match status" value="1"/>
</dbReference>
<dbReference type="PROSITE" id="PS01359">
    <property type="entry name" value="ZF_PHD_1"/>
    <property type="match status" value="1"/>
</dbReference>
<dbReference type="AlphaFoldDB" id="A0A5B8MX68"/>
<keyword evidence="6 14" id="KW-0547">Nucleotide-binding</keyword>
<dbReference type="PROSITE" id="PS50016">
    <property type="entry name" value="ZF_PHD_2"/>
    <property type="match status" value="1"/>
</dbReference>
<dbReference type="GO" id="GO:0003688">
    <property type="term" value="F:DNA replication origin binding"/>
    <property type="evidence" value="ECO:0007669"/>
    <property type="project" value="TreeGrafter"/>
</dbReference>
<evidence type="ECO:0000256" key="10">
    <source>
        <dbReference type="ARBA" id="ARBA00022842"/>
    </source>
</evidence>
<dbReference type="GO" id="GO:0005524">
    <property type="term" value="F:ATP binding"/>
    <property type="evidence" value="ECO:0007669"/>
    <property type="project" value="UniProtKB-KW"/>
</dbReference>
<dbReference type="InterPro" id="IPR027417">
    <property type="entry name" value="P-loop_NTPase"/>
</dbReference>
<dbReference type="InterPro" id="IPR041083">
    <property type="entry name" value="AAA_lid_10"/>
</dbReference>
<evidence type="ECO:0000313" key="19">
    <source>
        <dbReference type="Proteomes" id="UP000316726"/>
    </source>
</evidence>
<dbReference type="Pfam" id="PF01426">
    <property type="entry name" value="BAH"/>
    <property type="match status" value="1"/>
</dbReference>
<evidence type="ECO:0000256" key="4">
    <source>
        <dbReference type="ARBA" id="ARBA00022723"/>
    </source>
</evidence>
<dbReference type="GO" id="GO:0006355">
    <property type="term" value="P:regulation of DNA-templated transcription"/>
    <property type="evidence" value="ECO:0007669"/>
    <property type="project" value="InterPro"/>
</dbReference>
<evidence type="ECO:0000256" key="2">
    <source>
        <dbReference type="ARBA" id="ARBA00008398"/>
    </source>
</evidence>
<dbReference type="InterPro" id="IPR019786">
    <property type="entry name" value="Zinc_finger_PHD-type_CS"/>
</dbReference>
<dbReference type="SMART" id="SM00249">
    <property type="entry name" value="PHD"/>
    <property type="match status" value="1"/>
</dbReference>
<dbReference type="SMART" id="SM00439">
    <property type="entry name" value="BAH"/>
    <property type="match status" value="1"/>
</dbReference>
<dbReference type="InterPro" id="IPR001965">
    <property type="entry name" value="Znf_PHD"/>
</dbReference>
<dbReference type="GO" id="GO:0000785">
    <property type="term" value="C:chromatin"/>
    <property type="evidence" value="ECO:0007669"/>
    <property type="project" value="InterPro"/>
</dbReference>
<evidence type="ECO:0000259" key="16">
    <source>
        <dbReference type="PROSITE" id="PS50016"/>
    </source>
</evidence>
<dbReference type="InterPro" id="IPR001025">
    <property type="entry name" value="BAH_dom"/>
</dbReference>
<dbReference type="PROSITE" id="PS00354">
    <property type="entry name" value="HMGI_Y"/>
    <property type="match status" value="2"/>
</dbReference>
<dbReference type="InterPro" id="IPR019787">
    <property type="entry name" value="Znf_PHD-finger"/>
</dbReference>
<dbReference type="STRING" id="1764295.A0A5B8MX68"/>
<dbReference type="Gene3D" id="1.10.8.60">
    <property type="match status" value="1"/>
</dbReference>
<organism evidence="18 19">
    <name type="scientific">Chloropicon primus</name>
    <dbReference type="NCBI Taxonomy" id="1764295"/>
    <lineage>
        <taxon>Eukaryota</taxon>
        <taxon>Viridiplantae</taxon>
        <taxon>Chlorophyta</taxon>
        <taxon>Chloropicophyceae</taxon>
        <taxon>Chloropicales</taxon>
        <taxon>Chloropicaceae</taxon>
        <taxon>Chloropicon</taxon>
    </lineage>
</organism>
<dbReference type="InterPro" id="IPR000116">
    <property type="entry name" value="HMGA"/>
</dbReference>
<dbReference type="GO" id="GO:0003682">
    <property type="term" value="F:chromatin binding"/>
    <property type="evidence" value="ECO:0007669"/>
    <property type="project" value="InterPro"/>
</dbReference>
<dbReference type="InterPro" id="IPR043151">
    <property type="entry name" value="BAH_sf"/>
</dbReference>
<dbReference type="InterPro" id="IPR003593">
    <property type="entry name" value="AAA+_ATPase"/>
</dbReference>
<comment type="function">
    <text evidence="14">Component of the origin recognition complex (ORC) that binds origins of replication. DNA-binding is ATP-dependent, however specific DNA sequences that define origins of replication have not been identified so far. ORC is required to assemble the pre-replication complex necessary to initiate DNA replication.</text>
</comment>
<dbReference type="SMART" id="SM00382">
    <property type="entry name" value="AAA"/>
    <property type="match status" value="1"/>
</dbReference>
<dbReference type="PANTHER" id="PTHR10763">
    <property type="entry name" value="CELL DIVISION CONTROL PROTEIN 6-RELATED"/>
    <property type="match status" value="1"/>
</dbReference>
<dbReference type="Gene3D" id="3.40.50.300">
    <property type="entry name" value="P-loop containing nucleotide triphosphate hydrolases"/>
    <property type="match status" value="1"/>
</dbReference>
<feature type="region of interest" description="Disordered" evidence="15">
    <location>
        <begin position="1"/>
        <end position="224"/>
    </location>
</feature>
<evidence type="ECO:0000256" key="14">
    <source>
        <dbReference type="RuleBase" id="RU365058"/>
    </source>
</evidence>
<evidence type="ECO:0000256" key="3">
    <source>
        <dbReference type="ARBA" id="ARBA00022705"/>
    </source>
</evidence>
<dbReference type="GO" id="GO:0033314">
    <property type="term" value="P:mitotic DNA replication checkpoint signaling"/>
    <property type="evidence" value="ECO:0007669"/>
    <property type="project" value="TreeGrafter"/>
</dbReference>
<dbReference type="GO" id="GO:0008270">
    <property type="term" value="F:zinc ion binding"/>
    <property type="evidence" value="ECO:0007669"/>
    <property type="project" value="UniProtKB-KW"/>
</dbReference>
<dbReference type="InterPro" id="IPR050311">
    <property type="entry name" value="ORC1/CDC6"/>
</dbReference>
<dbReference type="SUPFAM" id="SSF57903">
    <property type="entry name" value="FYVE/PHD zinc finger"/>
    <property type="match status" value="1"/>
</dbReference>
<dbReference type="Pfam" id="PF02178">
    <property type="entry name" value="AT_hook"/>
    <property type="match status" value="7"/>
</dbReference>
<evidence type="ECO:0000313" key="18">
    <source>
        <dbReference type="EMBL" id="QDZ24050.1"/>
    </source>
</evidence>
<keyword evidence="4" id="KW-0479">Metal-binding</keyword>
<comment type="subunit">
    <text evidence="14">Component of the origin recognition complex (ORC) composed of at least ORC1, ORC2, ORC3, ORC4, ORC5 and ORC6. ORC is regulated in a cell-cycle and development dependent manner. It is sequentially assembled at the exit from anaphase of mitosis and disassembled as cells enter S phase. Binds unmodified and methylated histone H3.</text>
</comment>
<dbReference type="GO" id="GO:0016887">
    <property type="term" value="F:ATP hydrolysis activity"/>
    <property type="evidence" value="ECO:0007669"/>
    <property type="project" value="InterPro"/>
</dbReference>
<dbReference type="Pfam" id="PF00004">
    <property type="entry name" value="AAA"/>
    <property type="match status" value="1"/>
</dbReference>
<proteinExistence type="inferred from homology"/>
<dbReference type="EMBL" id="CP031045">
    <property type="protein sequence ID" value="QDZ24050.1"/>
    <property type="molecule type" value="Genomic_DNA"/>
</dbReference>
<name>A0A5B8MX68_9CHLO</name>
<keyword evidence="12 14" id="KW-0539">Nucleus</keyword>
<dbReference type="InterPro" id="IPR000637">
    <property type="entry name" value="HMGI/Y_DNA-bd_CS"/>
</dbReference>
<dbReference type="Proteomes" id="UP000316726">
    <property type="component" value="Chromosome 12"/>
</dbReference>
<feature type="compositionally biased region" description="Low complexity" evidence="15">
    <location>
        <begin position="57"/>
        <end position="70"/>
    </location>
</feature>
<evidence type="ECO:0000256" key="13">
    <source>
        <dbReference type="PROSITE-ProRule" id="PRU00146"/>
    </source>
</evidence>
<evidence type="ECO:0000256" key="12">
    <source>
        <dbReference type="ARBA" id="ARBA00023242"/>
    </source>
</evidence>
<keyword evidence="3 14" id="KW-0235">DNA replication</keyword>
<dbReference type="InterPro" id="IPR003959">
    <property type="entry name" value="ATPase_AAA_core"/>
</dbReference>
<keyword evidence="7 13" id="KW-0863">Zinc-finger</keyword>
<feature type="region of interest" description="Disordered" evidence="15">
    <location>
        <begin position="684"/>
        <end position="705"/>
    </location>
</feature>
<dbReference type="SMART" id="SM00384">
    <property type="entry name" value="AT_hook"/>
    <property type="match status" value="7"/>
</dbReference>
<dbReference type="PROSITE" id="PS51038">
    <property type="entry name" value="BAH"/>
    <property type="match status" value="1"/>
</dbReference>
<sequence length="990" mass="110149">MGGITRVYKESKRLKVSSSSSSRDRQRKGSKGAKLSVAEAIMMLEAKAKVDRKGRGSRAASSRAVEAETPVPEPSPPRRGRGRPRKQPEPEPATTTTAKRGRGRPRKQPEPEPATTTTAKRGRGRPRKQPEPEPATTTTAKRGRGRPRKQPEPEAPTAKRGRGRPRKQLEPEAPTAKRGRGRPRKQPEPEAPTAKRGRGRPRKQPEPEALSAKSSAVPTGMGRGGRCHVAQAEVNGMTVKVGDHVYVDLGTAEIDLREEDDYPCEICGLGSAHTDKVTLECDGCLKGYHMECLDPPLKEIPPGEWLCPQCSEGGAMMEGGDSKLRTAREYFFAKHLGLVKIEGLYYEKKQGADDRGRGKAGQGGGEVMMMSLRWFYLPEDTHTGRQQHHGAREVFRTNHFDENEARCVVKTGVKVCTPSAYSNADAEGDDVFYCEYNYDPAWKRFQRWYKQERHTTAKDDSEEYNLSDLEDSDFEVDNFFDGGQDEGDEDYLVGLRLKKKGQPKWKSEASRGRAKMEQGGMLLSSHSKIGKGIATLGAEEVPSILRKVAKGRRPLERARAALTLSATPKHIPCREDEMQQIEEFVHGCLSGGNKKMSQQQGRCLYISGVPGTGKTATVLEVMKRFKKKAEKQEVPPFQFVELNALRLPTPQHAYSFLLEQLTGWQTTPGRAAEELNAMYFDEDSRDATTSQEARGGQKGQGSKSQSQKPITILLVDEMDQLVTRSQSVLYNIFEWPMHRDSCLSVIGIANTIDLPERFLPRVLSRLGLQRVAFQPYSQQQIQCIIRSRLEDLQGYSGGSLFDKQAVEYVARKVAAVSGDVRRALELCRRGAEIACEQCQSKTTTTAESENAMDEVKVTIKHIDGAIKEMFGASHMKLLEALPELDKIVLGFLTLELRKTGTVETLMESLVTRARRTLSVLPNKDALKDPQIAEIGNSVTQLSRMKLIIAEPAVKHRHRKIALNIPADDITYTIGTKGGEELQWMHKLLKS</sequence>
<evidence type="ECO:0000259" key="17">
    <source>
        <dbReference type="PROSITE" id="PS51038"/>
    </source>
</evidence>
<dbReference type="Gene3D" id="3.30.40.10">
    <property type="entry name" value="Zinc/RING finger domain, C3HC4 (zinc finger)"/>
    <property type="match status" value="1"/>
</dbReference>
<dbReference type="OrthoDB" id="1926878at2759"/>
<dbReference type="Gene3D" id="2.30.30.490">
    <property type="match status" value="1"/>
</dbReference>
<dbReference type="InterPro" id="IPR013083">
    <property type="entry name" value="Znf_RING/FYVE/PHD"/>
</dbReference>